<name>A0ABP0TI51_9BRYO</name>
<dbReference type="PANTHER" id="PTHR34281:SF2">
    <property type="entry name" value="PROTEIN EARLY FLOWERING 3"/>
    <property type="match status" value="1"/>
</dbReference>
<protein>
    <submittedName>
        <fullName evidence="2">Uncharacterized protein</fullName>
    </submittedName>
</protein>
<evidence type="ECO:0000256" key="1">
    <source>
        <dbReference type="SAM" id="MobiDB-lite"/>
    </source>
</evidence>
<feature type="region of interest" description="Disordered" evidence="1">
    <location>
        <begin position="1"/>
        <end position="44"/>
    </location>
</feature>
<feature type="compositionally biased region" description="Basic and acidic residues" evidence="1">
    <location>
        <begin position="693"/>
        <end position="718"/>
    </location>
</feature>
<organism evidence="2 3">
    <name type="scientific">Sphagnum troendelagicum</name>
    <dbReference type="NCBI Taxonomy" id="128251"/>
    <lineage>
        <taxon>Eukaryota</taxon>
        <taxon>Viridiplantae</taxon>
        <taxon>Streptophyta</taxon>
        <taxon>Embryophyta</taxon>
        <taxon>Bryophyta</taxon>
        <taxon>Sphagnophytina</taxon>
        <taxon>Sphagnopsida</taxon>
        <taxon>Sphagnales</taxon>
        <taxon>Sphagnaceae</taxon>
        <taxon>Sphagnum</taxon>
    </lineage>
</organism>
<feature type="compositionally biased region" description="Basic and acidic residues" evidence="1">
    <location>
        <begin position="1"/>
        <end position="11"/>
    </location>
</feature>
<feature type="compositionally biased region" description="Basic and acidic residues" evidence="1">
    <location>
        <begin position="340"/>
        <end position="356"/>
    </location>
</feature>
<dbReference type="PANTHER" id="PTHR34281">
    <property type="entry name" value="PROTEIN EARLY FLOWERING 3"/>
    <property type="match status" value="1"/>
</dbReference>
<feature type="compositionally biased region" description="Polar residues" evidence="1">
    <location>
        <begin position="178"/>
        <end position="207"/>
    </location>
</feature>
<dbReference type="InterPro" id="IPR039319">
    <property type="entry name" value="ELF3-like"/>
</dbReference>
<evidence type="ECO:0000313" key="2">
    <source>
        <dbReference type="EMBL" id="CAK9197217.1"/>
    </source>
</evidence>
<accession>A0ABP0TI51</accession>
<evidence type="ECO:0000313" key="3">
    <source>
        <dbReference type="Proteomes" id="UP001497512"/>
    </source>
</evidence>
<dbReference type="Proteomes" id="UP001497512">
    <property type="component" value="Chromosome 11"/>
</dbReference>
<sequence length="770" mass="84687">MKGSKDGKAEGNKQQQQQQAGPALFPRLHVGETKQVGPKGPPRNKMALYEQFTIPSHRFRSSPMLLPSSAQHSINPSISPTPAAPVFPSQGVSYDGRYSYVTCYLNPMSPSRAYLPYMNVGHHGVSDHVSLNATSSSSVVDGDTELQCVPLVAESSVPTPGPKSSKKGKFDDDLAVPTYSTGTQGSSQRMSTSSAPKVQQAASSEQSWPWKKWDSGKAKRFNTEAPRSSNQLQLHQKAKNSDEQTGGFSDQTGGLNEQNGGMSEVTGCFSEQTAGLSWHTGSVTASVDDRDVRDRDIDQQDADIDADIDVNVLECNLRERDRDAAMQLQPSLASPAGRVQESEGLRGQSEHYHDSCETSENVSEVSEQLGQSCHGDESESSMLDYVPVENITPLDVMSGIGEQEFWRARKAILRQQKMFSVQVYELHRLMEVQKQIAMCPDLTLEGDKEEMEEQEQEQEDQQPVPEPVSVTPLPPQVPELPAKYIDDDGIKQWDNNQPVITEAPQLMYPVPVPHQQGFLPGQPWQATPYAANQWAPQIGPSYMYLPYPPPYTPAYGFHPMIHPEMVMYEQSGGMQHAQMPPWQHPVFPHSSGVLGPGAAWYNAPHVPVMEASQQGVPVGPSKYRHPSGQGESLGASEKMHVNIPNSKQGGGQSHKVGQGQNHGWVKSWRMSPVELRRKDSARGEQQEHGQLQEQDKLGGMRHIEGPHEKTLKRAHDSSISDPSPNFPQLPVPNRNMPQGGVIKAVPRAISATPESTADILLSIQQGRQQQ</sequence>
<keyword evidence="3" id="KW-1185">Reference proteome</keyword>
<feature type="compositionally biased region" description="Basic and acidic residues" evidence="1">
    <location>
        <begin position="674"/>
        <end position="687"/>
    </location>
</feature>
<gene>
    <name evidence="2" type="ORF">CSSPTR1EN2_LOCUS3864</name>
</gene>
<proteinExistence type="predicted"/>
<reference evidence="2" key="1">
    <citation type="submission" date="2024-02" db="EMBL/GenBank/DDBJ databases">
        <authorList>
            <consortium name="ELIXIR-Norway"/>
            <consortium name="Elixir Norway"/>
        </authorList>
    </citation>
    <scope>NUCLEOTIDE SEQUENCE</scope>
</reference>
<feature type="compositionally biased region" description="Polar residues" evidence="1">
    <location>
        <begin position="225"/>
        <end position="234"/>
    </location>
</feature>
<feature type="compositionally biased region" description="Polar residues" evidence="1">
    <location>
        <begin position="243"/>
        <end position="261"/>
    </location>
</feature>
<feature type="region of interest" description="Disordered" evidence="1">
    <location>
        <begin position="152"/>
        <end position="265"/>
    </location>
</feature>
<feature type="region of interest" description="Disordered" evidence="1">
    <location>
        <begin position="330"/>
        <end position="357"/>
    </location>
</feature>
<feature type="region of interest" description="Disordered" evidence="1">
    <location>
        <begin position="448"/>
        <end position="472"/>
    </location>
</feature>
<feature type="compositionally biased region" description="Acidic residues" evidence="1">
    <location>
        <begin position="448"/>
        <end position="460"/>
    </location>
</feature>
<feature type="region of interest" description="Disordered" evidence="1">
    <location>
        <begin position="614"/>
        <end position="739"/>
    </location>
</feature>
<dbReference type="EMBL" id="OZ019903">
    <property type="protein sequence ID" value="CAK9197217.1"/>
    <property type="molecule type" value="Genomic_DNA"/>
</dbReference>